<evidence type="ECO:0008006" key="3">
    <source>
        <dbReference type="Google" id="ProtNLM"/>
    </source>
</evidence>
<dbReference type="Proteomes" id="UP000712080">
    <property type="component" value="Unassembled WGS sequence"/>
</dbReference>
<proteinExistence type="predicted"/>
<reference evidence="1" key="1">
    <citation type="submission" date="2020-02" db="EMBL/GenBank/DDBJ databases">
        <title>Flavobacterium sp. genome.</title>
        <authorList>
            <person name="Jung H.S."/>
            <person name="Baek J.H."/>
            <person name="Jeon C.O."/>
        </authorList>
    </citation>
    <scope>NUCLEOTIDE SEQUENCE</scope>
    <source>
        <strain evidence="1">SE-s28</strain>
    </source>
</reference>
<gene>
    <name evidence="1" type="ORF">G6047_05870</name>
</gene>
<name>A0A972JFV4_9FLAO</name>
<evidence type="ECO:0000313" key="2">
    <source>
        <dbReference type="Proteomes" id="UP000712080"/>
    </source>
</evidence>
<comment type="caution">
    <text evidence="1">The sequence shown here is derived from an EMBL/GenBank/DDBJ whole genome shotgun (WGS) entry which is preliminary data.</text>
</comment>
<dbReference type="EMBL" id="JAAMPU010000101">
    <property type="protein sequence ID" value="NMH27551.1"/>
    <property type="molecule type" value="Genomic_DNA"/>
</dbReference>
<dbReference type="RefSeq" id="WP_169526552.1">
    <property type="nucleotide sequence ID" value="NZ_JAAMPU010000101.1"/>
</dbReference>
<dbReference type="AlphaFoldDB" id="A0A972JFV4"/>
<protein>
    <recommendedName>
        <fullName evidence="3">Transcription regulator BetR N-terminal domain-containing protein</fullName>
    </recommendedName>
</protein>
<sequence length="318" mass="36198">MNPQDILLTTIRKKIKSGSIIDAVAVALGISYDAAHRRVSSKSKFSIEEAMTLCRHYKISVDAILTGGNTLVVEKTNEITSFEEMADYFRQSAAYLGSYLKEEGVSLYYAAKDLPLFYTIGGTLLSKFKLYVWMDLLGGKDAKPFEEFVFPENLMQHNAKIRSVYDNASVHEIWNDTTINSTLQQIFYFFESGLLSRNSAELLCDDVVALLASVEKKCSEPNGKFQLYYNELVILNNNVILSSEEKITMFIPYTALGYFITEDENTTIKALDYFHRQIKNSKSLNLSGTRDRKIFFNKALRKVAFYLDKIRNPSSDEI</sequence>
<accession>A0A972JFV4</accession>
<organism evidence="1 2">
    <name type="scientific">Flavobacterium silvaticum</name>
    <dbReference type="NCBI Taxonomy" id="1852020"/>
    <lineage>
        <taxon>Bacteria</taxon>
        <taxon>Pseudomonadati</taxon>
        <taxon>Bacteroidota</taxon>
        <taxon>Flavobacteriia</taxon>
        <taxon>Flavobacteriales</taxon>
        <taxon>Flavobacteriaceae</taxon>
        <taxon>Flavobacterium</taxon>
    </lineage>
</organism>
<evidence type="ECO:0000313" key="1">
    <source>
        <dbReference type="EMBL" id="NMH27551.1"/>
    </source>
</evidence>
<keyword evidence="2" id="KW-1185">Reference proteome</keyword>